<feature type="signal peptide" evidence="2">
    <location>
        <begin position="1"/>
        <end position="18"/>
    </location>
</feature>
<dbReference type="Pfam" id="PF00085">
    <property type="entry name" value="Thioredoxin"/>
    <property type="match status" value="1"/>
</dbReference>
<dbReference type="InterPro" id="IPR013766">
    <property type="entry name" value="Thioredoxin_domain"/>
</dbReference>
<evidence type="ECO:0000259" key="3">
    <source>
        <dbReference type="PROSITE" id="PS51352"/>
    </source>
</evidence>
<dbReference type="EMBL" id="CAACVR010000004">
    <property type="protein sequence ID" value="VEU20504.1"/>
    <property type="molecule type" value="Genomic_DNA"/>
</dbReference>
<dbReference type="InterPro" id="IPR051063">
    <property type="entry name" value="PDI"/>
</dbReference>
<reference evidence="4 5" key="1">
    <citation type="submission" date="2018-12" db="EMBL/GenBank/DDBJ databases">
        <authorList>
            <person name="Tiukova I."/>
            <person name="Dainat J."/>
        </authorList>
    </citation>
    <scope>NUCLEOTIDE SEQUENCE [LARGE SCALE GENOMIC DNA]</scope>
</reference>
<evidence type="ECO:0000313" key="4">
    <source>
        <dbReference type="EMBL" id="VEU20504.1"/>
    </source>
</evidence>
<feature type="region of interest" description="Disordered" evidence="1">
    <location>
        <begin position="269"/>
        <end position="288"/>
    </location>
</feature>
<dbReference type="CDD" id="cd02961">
    <property type="entry name" value="PDI_a_family"/>
    <property type="match status" value="1"/>
</dbReference>
<dbReference type="Gene3D" id="3.40.30.10">
    <property type="entry name" value="Glutaredoxin"/>
    <property type="match status" value="2"/>
</dbReference>
<evidence type="ECO:0000256" key="2">
    <source>
        <dbReference type="SAM" id="SignalP"/>
    </source>
</evidence>
<dbReference type="OrthoDB" id="10264505at2759"/>
<dbReference type="InParanoid" id="A0A448YHS9"/>
<dbReference type="GO" id="GO:0003756">
    <property type="term" value="F:protein disulfide isomerase activity"/>
    <property type="evidence" value="ECO:0007669"/>
    <property type="project" value="TreeGrafter"/>
</dbReference>
<feature type="compositionally biased region" description="Acidic residues" evidence="1">
    <location>
        <begin position="277"/>
        <end position="288"/>
    </location>
</feature>
<name>A0A448YHS9_BRENA</name>
<organism evidence="4 5">
    <name type="scientific">Brettanomyces naardenensis</name>
    <name type="common">Yeast</name>
    <dbReference type="NCBI Taxonomy" id="13370"/>
    <lineage>
        <taxon>Eukaryota</taxon>
        <taxon>Fungi</taxon>
        <taxon>Dikarya</taxon>
        <taxon>Ascomycota</taxon>
        <taxon>Saccharomycotina</taxon>
        <taxon>Pichiomycetes</taxon>
        <taxon>Pichiales</taxon>
        <taxon>Pichiaceae</taxon>
        <taxon>Brettanomyces</taxon>
    </lineage>
</organism>
<keyword evidence="2" id="KW-0732">Signal</keyword>
<evidence type="ECO:0000256" key="1">
    <source>
        <dbReference type="SAM" id="MobiDB-lite"/>
    </source>
</evidence>
<keyword evidence="5" id="KW-1185">Reference proteome</keyword>
<dbReference type="PROSITE" id="PS51352">
    <property type="entry name" value="THIOREDOXIN_2"/>
    <property type="match status" value="1"/>
</dbReference>
<dbReference type="Proteomes" id="UP000290900">
    <property type="component" value="Unassembled WGS sequence"/>
</dbReference>
<dbReference type="SUPFAM" id="SSF52833">
    <property type="entry name" value="Thioredoxin-like"/>
    <property type="match status" value="2"/>
</dbReference>
<accession>A0A448YHS9</accession>
<proteinExistence type="predicted"/>
<dbReference type="GO" id="GO:0005783">
    <property type="term" value="C:endoplasmic reticulum"/>
    <property type="evidence" value="ECO:0007669"/>
    <property type="project" value="TreeGrafter"/>
</dbReference>
<feature type="chain" id="PRO_5019564572" evidence="2">
    <location>
        <begin position="19"/>
        <end position="296"/>
    </location>
</feature>
<gene>
    <name evidence="4" type="ORF">BRENAR_LOCUS1239</name>
</gene>
<dbReference type="InterPro" id="IPR036249">
    <property type="entry name" value="Thioredoxin-like_sf"/>
</dbReference>
<sequence>MVSFVYALLVLLVSPIWASVTEVDDSNFEEKVFGSPGKFSLVYFNSPYCSYCREFDPEFEPLGDLFQDTKLQVFKIDGLNNKRIRGKYKLVGFPVVKLFSSDGEQIGYYNGKRRTPDIIEYISDATGAQPNKLPSYVVNLGKGEDEKKIFEETDRDVLVTFYEPWDTELGNPYNSYYERLARHYAENKRNILFSAVDVTDPDSAGLVSLFQAASCPMVFFLPKGRKADEKYTVYRVDEEIDSKKLVGLLSGTDVGQKKLNLKEMQKETENRLKEMLQEDDEEDDDDDYDFAMYRDL</sequence>
<protein>
    <submittedName>
        <fullName evidence="4">DEKNAAC101289</fullName>
    </submittedName>
</protein>
<dbReference type="AlphaFoldDB" id="A0A448YHS9"/>
<dbReference type="STRING" id="13370.A0A448YHS9"/>
<feature type="domain" description="Thioredoxin" evidence="3">
    <location>
        <begin position="8"/>
        <end position="127"/>
    </location>
</feature>
<evidence type="ECO:0000313" key="5">
    <source>
        <dbReference type="Proteomes" id="UP000290900"/>
    </source>
</evidence>
<dbReference type="PANTHER" id="PTHR45672">
    <property type="entry name" value="PROTEIN DISULFIDE-ISOMERASE C17H9.14C-RELATED"/>
    <property type="match status" value="1"/>
</dbReference>
<dbReference type="GO" id="GO:0006457">
    <property type="term" value="P:protein folding"/>
    <property type="evidence" value="ECO:0007669"/>
    <property type="project" value="TreeGrafter"/>
</dbReference>